<dbReference type="InterPro" id="IPR009350">
    <property type="entry name" value="Phage_tail_T"/>
</dbReference>
<evidence type="ECO:0000313" key="2">
    <source>
        <dbReference type="EMBL" id="SDI39720.1"/>
    </source>
</evidence>
<reference evidence="3" key="1">
    <citation type="submission" date="2016-10" db="EMBL/GenBank/DDBJ databases">
        <authorList>
            <person name="Varghese N."/>
            <person name="Submissions S."/>
        </authorList>
    </citation>
    <scope>NUCLEOTIDE SEQUENCE [LARGE SCALE GENOMIC DNA]</scope>
    <source>
        <strain evidence="3">ATCC 700689</strain>
    </source>
</reference>
<dbReference type="OrthoDB" id="6628031at2"/>
<gene>
    <name evidence="2" type="ORF">SAMN05216605_11310</name>
</gene>
<proteinExistence type="predicted"/>
<name>A0A1G8KA80_9PSED</name>
<dbReference type="STRING" id="89065.SAMN05216605_11310"/>
<protein>
    <recommendedName>
        <fullName evidence="1">Minor tail T domain-containing protein</fullName>
    </recommendedName>
</protein>
<evidence type="ECO:0000313" key="3">
    <source>
        <dbReference type="Proteomes" id="UP000182894"/>
    </source>
</evidence>
<accession>A0A1G8KA80</accession>
<keyword evidence="3" id="KW-1185">Reference proteome</keyword>
<organism evidence="2 3">
    <name type="scientific">Pseudomonas abietaniphila</name>
    <dbReference type="NCBI Taxonomy" id="89065"/>
    <lineage>
        <taxon>Bacteria</taxon>
        <taxon>Pseudomonadati</taxon>
        <taxon>Pseudomonadota</taxon>
        <taxon>Gammaproteobacteria</taxon>
        <taxon>Pseudomonadales</taxon>
        <taxon>Pseudomonadaceae</taxon>
        <taxon>Pseudomonas</taxon>
    </lineage>
</organism>
<dbReference type="RefSeq" id="WP_074755823.1">
    <property type="nucleotide sequence ID" value="NZ_FNCO01000013.1"/>
</dbReference>
<dbReference type="EMBL" id="FNCO01000013">
    <property type="protein sequence ID" value="SDI39720.1"/>
    <property type="molecule type" value="Genomic_DNA"/>
</dbReference>
<evidence type="ECO:0000259" key="1">
    <source>
        <dbReference type="Pfam" id="PF06223"/>
    </source>
</evidence>
<feature type="domain" description="Minor tail T" evidence="1">
    <location>
        <begin position="2"/>
        <end position="73"/>
    </location>
</feature>
<dbReference type="Proteomes" id="UP000182894">
    <property type="component" value="Unassembled WGS sequence"/>
</dbReference>
<sequence>MTYVEAMDWMRYRRQTGPLNLGLRLEDGFAMLATVFNNVMGGKAKYSDYMPDRGFNVEPKSATPQEVLALLKRVKG</sequence>
<dbReference type="AlphaFoldDB" id="A0A1G8KA80"/>
<dbReference type="Pfam" id="PF06223">
    <property type="entry name" value="Phage_tail_T"/>
    <property type="match status" value="1"/>
</dbReference>